<dbReference type="Proteomes" id="UP001302329">
    <property type="component" value="Unassembled WGS sequence"/>
</dbReference>
<keyword evidence="2" id="KW-1185">Reference proteome</keyword>
<gene>
    <name evidence="1" type="ORF">VB739_07685</name>
</gene>
<organism evidence="1 2">
    <name type="scientific">Cyanobium gracile UHCC 0281</name>
    <dbReference type="NCBI Taxonomy" id="3110309"/>
    <lineage>
        <taxon>Bacteria</taxon>
        <taxon>Bacillati</taxon>
        <taxon>Cyanobacteriota</taxon>
        <taxon>Cyanophyceae</taxon>
        <taxon>Synechococcales</taxon>
        <taxon>Prochlorococcaceae</taxon>
        <taxon>Cyanobium</taxon>
    </lineage>
</organism>
<sequence>MTGQPPFLALPQHLPPAGSPDRWPWLRRLRAQDDLDLEPWLEAIEGHGLVPDADLLAALAGRLDGAAASRLLAWWLAESDANPALLNLIGRIRDRRCRALLRQALRLPGEATDARAAAGNGAIDRMAVLLPLLGHQRDPEDFQLLRQRVLAPLPLQQRRAALEGLAVGLAAWPAAPLRQTLRQLIGDLDPALAATAVDLLARLPAGRGDLADLDRGRLAPELARRVERRLAGAGVDAVDGRSWGSPQRA</sequence>
<dbReference type="EMBL" id="JAYGHY010000018">
    <property type="protein sequence ID" value="MEA5442429.1"/>
    <property type="molecule type" value="Genomic_DNA"/>
</dbReference>
<evidence type="ECO:0000313" key="2">
    <source>
        <dbReference type="Proteomes" id="UP001302329"/>
    </source>
</evidence>
<comment type="caution">
    <text evidence="1">The sequence shown here is derived from an EMBL/GenBank/DDBJ whole genome shotgun (WGS) entry which is preliminary data.</text>
</comment>
<protein>
    <recommendedName>
        <fullName evidence="3">HEAT repeat domain-containing protein</fullName>
    </recommendedName>
</protein>
<accession>A0ABU5SVB8</accession>
<evidence type="ECO:0008006" key="3">
    <source>
        <dbReference type="Google" id="ProtNLM"/>
    </source>
</evidence>
<dbReference type="RefSeq" id="WP_323356503.1">
    <property type="nucleotide sequence ID" value="NZ_JAYGHY010000018.1"/>
</dbReference>
<name>A0ABU5SVB8_9CYAN</name>
<proteinExistence type="predicted"/>
<evidence type="ECO:0000313" key="1">
    <source>
        <dbReference type="EMBL" id="MEA5442429.1"/>
    </source>
</evidence>
<reference evidence="1 2" key="1">
    <citation type="submission" date="2023-12" db="EMBL/GenBank/DDBJ databases">
        <title>Baltic Sea Cyanobacteria.</title>
        <authorList>
            <person name="Delbaje E."/>
            <person name="Fewer D.P."/>
            <person name="Shishido T.K."/>
        </authorList>
    </citation>
    <scope>NUCLEOTIDE SEQUENCE [LARGE SCALE GENOMIC DNA]</scope>
    <source>
        <strain evidence="1 2">UHCC 0281</strain>
    </source>
</reference>